<accession>A0A9W8AL68</accession>
<reference evidence="1" key="1">
    <citation type="submission" date="2022-07" db="EMBL/GenBank/DDBJ databases">
        <title>Phylogenomic reconstructions and comparative analyses of Kickxellomycotina fungi.</title>
        <authorList>
            <person name="Reynolds N.K."/>
            <person name="Stajich J.E."/>
            <person name="Barry K."/>
            <person name="Grigoriev I.V."/>
            <person name="Crous P."/>
            <person name="Smith M.E."/>
        </authorList>
    </citation>
    <scope>NUCLEOTIDE SEQUENCE</scope>
    <source>
        <strain evidence="1">RSA 1196</strain>
    </source>
</reference>
<keyword evidence="2" id="KW-1185">Reference proteome</keyword>
<evidence type="ECO:0000313" key="2">
    <source>
        <dbReference type="Proteomes" id="UP001150925"/>
    </source>
</evidence>
<gene>
    <name evidence="1" type="ORF">IWQ62_005993</name>
</gene>
<organism evidence="1 2">
    <name type="scientific">Dispira parvispora</name>
    <dbReference type="NCBI Taxonomy" id="1520584"/>
    <lineage>
        <taxon>Eukaryota</taxon>
        <taxon>Fungi</taxon>
        <taxon>Fungi incertae sedis</taxon>
        <taxon>Zoopagomycota</taxon>
        <taxon>Kickxellomycotina</taxon>
        <taxon>Dimargaritomycetes</taxon>
        <taxon>Dimargaritales</taxon>
        <taxon>Dimargaritaceae</taxon>
        <taxon>Dispira</taxon>
    </lineage>
</organism>
<dbReference type="OrthoDB" id="1728974at2759"/>
<name>A0A9W8AL68_9FUNG</name>
<dbReference type="Gene3D" id="3.30.420.40">
    <property type="match status" value="1"/>
</dbReference>
<evidence type="ECO:0008006" key="3">
    <source>
        <dbReference type="Google" id="ProtNLM"/>
    </source>
</evidence>
<protein>
    <recommendedName>
        <fullName evidence="3">Carbohydrate kinase FGGY N-terminal domain-containing protein</fullName>
    </recommendedName>
</protein>
<sequence>MSSPGHSTRRYFLGLDLSTQQLKAVILNEYLVPVVHRAVHFDRDLPHYGTTGGCHTQYKRVTAPSLMWVEAVDVLFDQLARDPSVPLDRIVAIGGAAQ</sequence>
<feature type="non-terminal residue" evidence="1">
    <location>
        <position position="98"/>
    </location>
</feature>
<dbReference type="AlphaFoldDB" id="A0A9W8AL68"/>
<evidence type="ECO:0000313" key="1">
    <source>
        <dbReference type="EMBL" id="KAJ1953430.1"/>
    </source>
</evidence>
<dbReference type="Proteomes" id="UP001150925">
    <property type="component" value="Unassembled WGS sequence"/>
</dbReference>
<comment type="caution">
    <text evidence="1">The sequence shown here is derived from an EMBL/GenBank/DDBJ whole genome shotgun (WGS) entry which is preliminary data.</text>
</comment>
<proteinExistence type="predicted"/>
<dbReference type="EMBL" id="JANBPY010002874">
    <property type="protein sequence ID" value="KAJ1953430.1"/>
    <property type="molecule type" value="Genomic_DNA"/>
</dbReference>